<dbReference type="OrthoDB" id="9784252at2"/>
<evidence type="ECO:0000256" key="3">
    <source>
        <dbReference type="ARBA" id="ARBA00023012"/>
    </source>
</evidence>
<dbReference type="InterPro" id="IPR001789">
    <property type="entry name" value="Sig_transdc_resp-reg_receiver"/>
</dbReference>
<dbReference type="GO" id="GO:0000156">
    <property type="term" value="F:phosphorelay response regulator activity"/>
    <property type="evidence" value="ECO:0007669"/>
    <property type="project" value="TreeGrafter"/>
</dbReference>
<dbReference type="PANTHER" id="PTHR48111:SF73">
    <property type="entry name" value="ALKALINE PHOSPHATASE SYNTHESIS TRANSCRIPTIONAL REGULATORY PROTEIN PHOP"/>
    <property type="match status" value="1"/>
</dbReference>
<keyword evidence="5 9" id="KW-0238">DNA-binding</keyword>
<keyword evidence="13" id="KW-1185">Reference proteome</keyword>
<name>D4H6S3_DENA2</name>
<dbReference type="eggNOG" id="COG0745">
    <property type="taxonomic scope" value="Bacteria"/>
</dbReference>
<dbReference type="InterPro" id="IPR039420">
    <property type="entry name" value="WalR-like"/>
</dbReference>
<evidence type="ECO:0000256" key="9">
    <source>
        <dbReference type="PROSITE-ProRule" id="PRU01091"/>
    </source>
</evidence>
<dbReference type="SUPFAM" id="SSF46894">
    <property type="entry name" value="C-terminal effector domain of the bipartite response regulators"/>
    <property type="match status" value="1"/>
</dbReference>
<keyword evidence="3" id="KW-0902">Two-component regulatory system</keyword>
<dbReference type="FunFam" id="3.40.50.2300:FF:000001">
    <property type="entry name" value="DNA-binding response regulator PhoB"/>
    <property type="match status" value="1"/>
</dbReference>
<dbReference type="GO" id="GO:0000976">
    <property type="term" value="F:transcription cis-regulatory region binding"/>
    <property type="evidence" value="ECO:0007669"/>
    <property type="project" value="TreeGrafter"/>
</dbReference>
<dbReference type="InterPro" id="IPR036388">
    <property type="entry name" value="WH-like_DNA-bd_sf"/>
</dbReference>
<sequence>MNNNSGIKILVVDDDPDILEVLRLLLDLEGYNVITASNGITGLALARENTPDMIVLDLNLPDINGQQICKIIRSELDIPIMILSARDNVSDKVVCLEYGADDYMTKPFENIELIARVKAILRRSEKNNTSQEAGTGDVLIFHHMTIDKASRQVFIKDEKVALTPKEYEILLYFVGKTGHVLSRDDIVNDIWGKNSIYSWSRSLDVHIKNLRQKIEINPKNPDIVKTVSGVGYKIKK</sequence>
<feature type="DNA-binding region" description="OmpR/PhoB-type" evidence="9">
    <location>
        <begin position="136"/>
        <end position="236"/>
    </location>
</feature>
<dbReference type="PROSITE" id="PS50110">
    <property type="entry name" value="RESPONSE_REGULATORY"/>
    <property type="match status" value="1"/>
</dbReference>
<evidence type="ECO:0000256" key="4">
    <source>
        <dbReference type="ARBA" id="ARBA00023015"/>
    </source>
</evidence>
<dbReference type="GO" id="GO:0005829">
    <property type="term" value="C:cytosol"/>
    <property type="evidence" value="ECO:0007669"/>
    <property type="project" value="TreeGrafter"/>
</dbReference>
<evidence type="ECO:0000256" key="2">
    <source>
        <dbReference type="ARBA" id="ARBA00022553"/>
    </source>
</evidence>
<dbReference type="Pfam" id="PF00072">
    <property type="entry name" value="Response_reg"/>
    <property type="match status" value="1"/>
</dbReference>
<evidence type="ECO:0000256" key="8">
    <source>
        <dbReference type="PROSITE-ProRule" id="PRU00169"/>
    </source>
</evidence>
<accession>D4H6S3</accession>
<dbReference type="FunFam" id="1.10.10.10:FF:000018">
    <property type="entry name" value="DNA-binding response regulator ResD"/>
    <property type="match status" value="1"/>
</dbReference>
<dbReference type="PaxDb" id="522772-Dacet_1013"/>
<dbReference type="Gene3D" id="1.10.10.10">
    <property type="entry name" value="Winged helix-like DNA-binding domain superfamily/Winged helix DNA-binding domain"/>
    <property type="match status" value="1"/>
</dbReference>
<dbReference type="PROSITE" id="PS51755">
    <property type="entry name" value="OMPR_PHOB"/>
    <property type="match status" value="1"/>
</dbReference>
<dbReference type="CDD" id="cd00383">
    <property type="entry name" value="trans_reg_C"/>
    <property type="match status" value="1"/>
</dbReference>
<dbReference type="KEGG" id="dap:Dacet_1013"/>
<feature type="modified residue" description="4-aspartylphosphate" evidence="8">
    <location>
        <position position="57"/>
    </location>
</feature>
<dbReference type="FunCoup" id="D4H6S3">
    <property type="interactions" value="179"/>
</dbReference>
<evidence type="ECO:0000313" key="12">
    <source>
        <dbReference type="EMBL" id="ADD67789.1"/>
    </source>
</evidence>
<gene>
    <name evidence="12" type="ordered locus">Dacet_1013</name>
</gene>
<evidence type="ECO:0000256" key="5">
    <source>
        <dbReference type="ARBA" id="ARBA00023125"/>
    </source>
</evidence>
<dbReference type="SUPFAM" id="SSF52172">
    <property type="entry name" value="CheY-like"/>
    <property type="match status" value="1"/>
</dbReference>
<dbReference type="RefSeq" id="WP_013010320.1">
    <property type="nucleotide sequence ID" value="NC_013943.1"/>
</dbReference>
<dbReference type="InterPro" id="IPR016032">
    <property type="entry name" value="Sig_transdc_resp-reg_C-effctor"/>
</dbReference>
<keyword evidence="4" id="KW-0805">Transcription regulation</keyword>
<reference evidence="12 13" key="1">
    <citation type="journal article" date="2010" name="Stand. Genomic Sci.">
        <title>Complete genome sequence of Denitrovibrio acetiphilus type strain (N2460).</title>
        <authorList>
            <person name="Kiss H."/>
            <person name="Lang E."/>
            <person name="Lapidus A."/>
            <person name="Copeland A."/>
            <person name="Nolan M."/>
            <person name="Glavina Del Rio T."/>
            <person name="Chen F."/>
            <person name="Lucas S."/>
            <person name="Tice H."/>
            <person name="Cheng J.F."/>
            <person name="Han C."/>
            <person name="Goodwin L."/>
            <person name="Pitluck S."/>
            <person name="Liolios K."/>
            <person name="Pati A."/>
            <person name="Ivanova N."/>
            <person name="Mavromatis K."/>
            <person name="Chen A."/>
            <person name="Palaniappan K."/>
            <person name="Land M."/>
            <person name="Hauser L."/>
            <person name="Chang Y.J."/>
            <person name="Jeffries C.D."/>
            <person name="Detter J.C."/>
            <person name="Brettin T."/>
            <person name="Spring S."/>
            <person name="Rohde M."/>
            <person name="Goker M."/>
            <person name="Woyke T."/>
            <person name="Bristow J."/>
            <person name="Eisen J.A."/>
            <person name="Markowitz V."/>
            <person name="Hugenholtz P."/>
            <person name="Kyrpides N.C."/>
            <person name="Klenk H.P."/>
        </authorList>
    </citation>
    <scope>NUCLEOTIDE SEQUENCE [LARGE SCALE GENOMIC DNA]</scope>
    <source>
        <strain evidence="13">DSM 12809 / NBRC 114555 / N2460</strain>
    </source>
</reference>
<organism evidence="12 13">
    <name type="scientific">Denitrovibrio acetiphilus (strain DSM 12809 / NBRC 114555 / N2460)</name>
    <dbReference type="NCBI Taxonomy" id="522772"/>
    <lineage>
        <taxon>Bacteria</taxon>
        <taxon>Pseudomonadati</taxon>
        <taxon>Deferribacterota</taxon>
        <taxon>Deferribacteres</taxon>
        <taxon>Deferribacterales</taxon>
        <taxon>Geovibrionaceae</taxon>
        <taxon>Denitrovibrio</taxon>
    </lineage>
</organism>
<dbReference type="InterPro" id="IPR001867">
    <property type="entry name" value="OmpR/PhoB-type_DNA-bd"/>
</dbReference>
<proteinExistence type="predicted"/>
<dbReference type="STRING" id="522772.Dacet_1013"/>
<dbReference type="HOGENOM" id="CLU_000445_30_4_0"/>
<dbReference type="AlphaFoldDB" id="D4H6S3"/>
<dbReference type="Gene3D" id="3.40.50.2300">
    <property type="match status" value="1"/>
</dbReference>
<dbReference type="SMART" id="SM00448">
    <property type="entry name" value="REC"/>
    <property type="match status" value="1"/>
</dbReference>
<protein>
    <recommendedName>
        <fullName evidence="1">Phosphate regulon transcriptional regulatory protein PhoB</fullName>
    </recommendedName>
</protein>
<evidence type="ECO:0000256" key="7">
    <source>
        <dbReference type="ARBA" id="ARBA00024735"/>
    </source>
</evidence>
<evidence type="ECO:0000259" key="10">
    <source>
        <dbReference type="PROSITE" id="PS50110"/>
    </source>
</evidence>
<dbReference type="GO" id="GO:0006355">
    <property type="term" value="P:regulation of DNA-templated transcription"/>
    <property type="evidence" value="ECO:0007669"/>
    <property type="project" value="InterPro"/>
</dbReference>
<dbReference type="PANTHER" id="PTHR48111">
    <property type="entry name" value="REGULATOR OF RPOS"/>
    <property type="match status" value="1"/>
</dbReference>
<evidence type="ECO:0000256" key="1">
    <source>
        <dbReference type="ARBA" id="ARBA00013332"/>
    </source>
</evidence>
<keyword evidence="2 8" id="KW-0597">Phosphoprotein</keyword>
<dbReference type="SMART" id="SM00862">
    <property type="entry name" value="Trans_reg_C"/>
    <property type="match status" value="1"/>
</dbReference>
<comment type="function">
    <text evidence="7">This protein is a positive regulator for the phosphate regulon. Transcription of this operon is positively regulated by PhoB and PhoR when phosphate is limited.</text>
</comment>
<dbReference type="Pfam" id="PF00486">
    <property type="entry name" value="Trans_reg_C"/>
    <property type="match status" value="1"/>
</dbReference>
<dbReference type="GO" id="GO:0032993">
    <property type="term" value="C:protein-DNA complex"/>
    <property type="evidence" value="ECO:0007669"/>
    <property type="project" value="TreeGrafter"/>
</dbReference>
<dbReference type="InterPro" id="IPR011006">
    <property type="entry name" value="CheY-like_superfamily"/>
</dbReference>
<dbReference type="Gene3D" id="6.10.250.690">
    <property type="match status" value="1"/>
</dbReference>
<evidence type="ECO:0000256" key="6">
    <source>
        <dbReference type="ARBA" id="ARBA00023163"/>
    </source>
</evidence>
<dbReference type="EMBL" id="CP001968">
    <property type="protein sequence ID" value="ADD67789.1"/>
    <property type="molecule type" value="Genomic_DNA"/>
</dbReference>
<evidence type="ECO:0000259" key="11">
    <source>
        <dbReference type="PROSITE" id="PS51755"/>
    </source>
</evidence>
<keyword evidence="6" id="KW-0804">Transcription</keyword>
<dbReference type="Proteomes" id="UP000002012">
    <property type="component" value="Chromosome"/>
</dbReference>
<dbReference type="InParanoid" id="D4H6S3"/>
<evidence type="ECO:0000313" key="13">
    <source>
        <dbReference type="Proteomes" id="UP000002012"/>
    </source>
</evidence>
<feature type="domain" description="Response regulatory" evidence="10">
    <location>
        <begin position="8"/>
        <end position="121"/>
    </location>
</feature>
<feature type="domain" description="OmpR/PhoB-type" evidence="11">
    <location>
        <begin position="136"/>
        <end position="236"/>
    </location>
</feature>